<accession>A0ACC2BXQ5</accession>
<organism evidence="1 2">
    <name type="scientific">Diphasiastrum complanatum</name>
    <name type="common">Issler's clubmoss</name>
    <name type="synonym">Lycopodium complanatum</name>
    <dbReference type="NCBI Taxonomy" id="34168"/>
    <lineage>
        <taxon>Eukaryota</taxon>
        <taxon>Viridiplantae</taxon>
        <taxon>Streptophyta</taxon>
        <taxon>Embryophyta</taxon>
        <taxon>Tracheophyta</taxon>
        <taxon>Lycopodiopsida</taxon>
        <taxon>Lycopodiales</taxon>
        <taxon>Lycopodiaceae</taxon>
        <taxon>Lycopodioideae</taxon>
        <taxon>Diphasiastrum</taxon>
    </lineage>
</organism>
<keyword evidence="2" id="KW-1185">Reference proteome</keyword>
<reference evidence="2" key="1">
    <citation type="journal article" date="2024" name="Proc. Natl. Acad. Sci. U.S.A.">
        <title>Extraordinary preservation of gene collinearity over three hundred million years revealed in homosporous lycophytes.</title>
        <authorList>
            <person name="Li C."/>
            <person name="Wickell D."/>
            <person name="Kuo L.Y."/>
            <person name="Chen X."/>
            <person name="Nie B."/>
            <person name="Liao X."/>
            <person name="Peng D."/>
            <person name="Ji J."/>
            <person name="Jenkins J."/>
            <person name="Williams M."/>
            <person name="Shu S."/>
            <person name="Plott C."/>
            <person name="Barry K."/>
            <person name="Rajasekar S."/>
            <person name="Grimwood J."/>
            <person name="Han X."/>
            <person name="Sun S."/>
            <person name="Hou Z."/>
            <person name="He W."/>
            <person name="Dai G."/>
            <person name="Sun C."/>
            <person name="Schmutz J."/>
            <person name="Leebens-Mack J.H."/>
            <person name="Li F.W."/>
            <person name="Wang L."/>
        </authorList>
    </citation>
    <scope>NUCLEOTIDE SEQUENCE [LARGE SCALE GENOMIC DNA]</scope>
    <source>
        <strain evidence="2">cv. PW_Plant_1</strain>
    </source>
</reference>
<gene>
    <name evidence="1" type="ORF">O6H91_13G099400</name>
</gene>
<evidence type="ECO:0000313" key="2">
    <source>
        <dbReference type="Proteomes" id="UP001162992"/>
    </source>
</evidence>
<protein>
    <submittedName>
        <fullName evidence="1">Uncharacterized protein</fullName>
    </submittedName>
</protein>
<proteinExistence type="predicted"/>
<dbReference type="EMBL" id="CM055104">
    <property type="protein sequence ID" value="KAJ7534558.1"/>
    <property type="molecule type" value="Genomic_DNA"/>
</dbReference>
<evidence type="ECO:0000313" key="1">
    <source>
        <dbReference type="EMBL" id="KAJ7534558.1"/>
    </source>
</evidence>
<comment type="caution">
    <text evidence="1">The sequence shown here is derived from an EMBL/GenBank/DDBJ whole genome shotgun (WGS) entry which is preliminary data.</text>
</comment>
<sequence length="408" mass="44723">MVKYNMQVGDNKVEELAWLVKDNLYSKHLVLSVEETFVDLLSPLSRDEVLELQPMMSYQRMLLHRLADIFGLAHQSVGEGESRHLVVEKCENSSIPTVLVSDVLEGLYGDLPEPYITKQLLKRTPPLPGETKTQPCSYLPALSLAERQTAYLAARKRIFSDNWMPPDDTISGGGSNRPRNVPVVARRMIAHALGKTVPMNGASLKDVNRRRYEAAINGGKKDEHGIYTSSNVAHTEEKMKDMNVSPATAAKRLFAQALSLSVSNVCPKSHVAATNVHDQENVRGNFSVTTTTTTCHVGSIGTKSMDTGAADAEGPNAFGLQSLKSDHFNNLSISSSEGLSNNLSVQANLRTTRYDMPGRAARRILVQALGLQVPETLSSNWDRVQKHDRGHSSGPSNCKATQFNVLTS</sequence>
<name>A0ACC2BXQ5_DIPCM</name>
<dbReference type="Proteomes" id="UP001162992">
    <property type="component" value="Chromosome 13"/>
</dbReference>